<keyword evidence="1" id="KW-0812">Transmembrane</keyword>
<name>R4UP24_COPFO</name>
<dbReference type="AlphaFoldDB" id="R4UP24"/>
<evidence type="ECO:0000313" key="2">
    <source>
        <dbReference type="EMBL" id="AGM32930.1"/>
    </source>
</evidence>
<evidence type="ECO:0000256" key="1">
    <source>
        <dbReference type="SAM" id="Phobius"/>
    </source>
</evidence>
<accession>R4UP24</accession>
<protein>
    <submittedName>
        <fullName evidence="2">Uncharacterized protein</fullName>
    </submittedName>
</protein>
<keyword evidence="1" id="KW-1133">Transmembrane helix</keyword>
<sequence>MSLKYEHMCTSLVFIQCQQHHRIDEDLYEIPPKWHLQFVSFYISNMYMKITVNELINIKTHLTLIQSIITSFKLFTFGFTLISLFVLQSYNVYPAAVPNIFISAVSFLLSCCFIKFQFSHPCRSVILLLSNFKNYSLLLVLNAC</sequence>
<keyword evidence="1" id="KW-0472">Membrane</keyword>
<reference evidence="2" key="1">
    <citation type="submission" date="2013-03" db="EMBL/GenBank/DDBJ databases">
        <title>Immune-Related transcriptome of Coptotermes formosanus Shiraki workers: the defense mechanism.</title>
        <authorList>
            <person name="Hussain A."/>
            <person name="Li Y.F."/>
            <person name="Wen S.Y."/>
        </authorList>
    </citation>
    <scope>NUCLEOTIDE SEQUENCE</scope>
</reference>
<proteinExistence type="evidence at transcript level"/>
<dbReference type="EMBL" id="KC741106">
    <property type="protein sequence ID" value="AGM32930.1"/>
    <property type="molecule type" value="mRNA"/>
</dbReference>
<feature type="transmembrane region" description="Helical" evidence="1">
    <location>
        <begin position="64"/>
        <end position="86"/>
    </location>
</feature>
<feature type="transmembrane region" description="Helical" evidence="1">
    <location>
        <begin position="92"/>
        <end position="114"/>
    </location>
</feature>
<organism evidence="2">
    <name type="scientific">Coptotermes formosanus</name>
    <name type="common">Formosan subterranean termite</name>
    <dbReference type="NCBI Taxonomy" id="36987"/>
    <lineage>
        <taxon>Eukaryota</taxon>
        <taxon>Metazoa</taxon>
        <taxon>Ecdysozoa</taxon>
        <taxon>Arthropoda</taxon>
        <taxon>Hexapoda</taxon>
        <taxon>Insecta</taxon>
        <taxon>Pterygota</taxon>
        <taxon>Neoptera</taxon>
        <taxon>Polyneoptera</taxon>
        <taxon>Dictyoptera</taxon>
        <taxon>Blattodea</taxon>
        <taxon>Blattoidea</taxon>
        <taxon>Termitoidae</taxon>
        <taxon>Rhinotermitidae</taxon>
        <taxon>Coptotermes</taxon>
    </lineage>
</organism>